<protein>
    <submittedName>
        <fullName evidence="1">Uncharacterized protein</fullName>
    </submittedName>
</protein>
<dbReference type="EMBL" id="CM042045">
    <property type="protein sequence ID" value="KAI3682547.1"/>
    <property type="molecule type" value="Genomic_DNA"/>
</dbReference>
<organism evidence="1 2">
    <name type="scientific">Smallanthus sonchifolius</name>
    <dbReference type="NCBI Taxonomy" id="185202"/>
    <lineage>
        <taxon>Eukaryota</taxon>
        <taxon>Viridiplantae</taxon>
        <taxon>Streptophyta</taxon>
        <taxon>Embryophyta</taxon>
        <taxon>Tracheophyta</taxon>
        <taxon>Spermatophyta</taxon>
        <taxon>Magnoliopsida</taxon>
        <taxon>eudicotyledons</taxon>
        <taxon>Gunneridae</taxon>
        <taxon>Pentapetalae</taxon>
        <taxon>asterids</taxon>
        <taxon>campanulids</taxon>
        <taxon>Asterales</taxon>
        <taxon>Asteraceae</taxon>
        <taxon>Asteroideae</taxon>
        <taxon>Heliantheae alliance</taxon>
        <taxon>Millerieae</taxon>
        <taxon>Smallanthus</taxon>
    </lineage>
</organism>
<reference evidence="2" key="1">
    <citation type="journal article" date="2022" name="Mol. Ecol. Resour.">
        <title>The genomes of chicory, endive, great burdock and yacon provide insights into Asteraceae palaeo-polyploidization history and plant inulin production.</title>
        <authorList>
            <person name="Fan W."/>
            <person name="Wang S."/>
            <person name="Wang H."/>
            <person name="Wang A."/>
            <person name="Jiang F."/>
            <person name="Liu H."/>
            <person name="Zhao H."/>
            <person name="Xu D."/>
            <person name="Zhang Y."/>
        </authorList>
    </citation>
    <scope>NUCLEOTIDE SEQUENCE [LARGE SCALE GENOMIC DNA]</scope>
    <source>
        <strain evidence="2">cv. Yunnan</strain>
    </source>
</reference>
<proteinExistence type="predicted"/>
<gene>
    <name evidence="1" type="ORF">L1987_82603</name>
</gene>
<dbReference type="Proteomes" id="UP001056120">
    <property type="component" value="Linkage Group LG28"/>
</dbReference>
<evidence type="ECO:0000313" key="1">
    <source>
        <dbReference type="EMBL" id="KAI3682547.1"/>
    </source>
</evidence>
<name>A0ACB8YA66_9ASTR</name>
<reference evidence="1 2" key="2">
    <citation type="journal article" date="2022" name="Mol. Ecol. Resour.">
        <title>The genomes of chicory, endive, great burdock and yacon provide insights into Asteraceae paleo-polyploidization history and plant inulin production.</title>
        <authorList>
            <person name="Fan W."/>
            <person name="Wang S."/>
            <person name="Wang H."/>
            <person name="Wang A."/>
            <person name="Jiang F."/>
            <person name="Liu H."/>
            <person name="Zhao H."/>
            <person name="Xu D."/>
            <person name="Zhang Y."/>
        </authorList>
    </citation>
    <scope>NUCLEOTIDE SEQUENCE [LARGE SCALE GENOMIC DNA]</scope>
    <source>
        <strain evidence="2">cv. Yunnan</strain>
        <tissue evidence="1">Leaves</tissue>
    </source>
</reference>
<keyword evidence="2" id="KW-1185">Reference proteome</keyword>
<accession>A0ACB8YA66</accession>
<sequence>MCSYSTLPLYALVTQMGTHFKKSIFDEHIQAKVVGWTLQAKKKMAHNRLESLVPLFIVKLTRTRSRKIAVIHSMI</sequence>
<comment type="caution">
    <text evidence="1">The sequence shown here is derived from an EMBL/GenBank/DDBJ whole genome shotgun (WGS) entry which is preliminary data.</text>
</comment>
<evidence type="ECO:0000313" key="2">
    <source>
        <dbReference type="Proteomes" id="UP001056120"/>
    </source>
</evidence>